<sequence>MTTSFAQFRIPLLSIATVFGLSACATLPPPTNELAAAQQAVVRADGADADQYAAAEIAAARNALAQAQATMSKGRDADVRRLALFAAADADLAYAKSRDAVATAELAQRRAELDQLRRQLGTEGGR</sequence>
<gene>
    <name evidence="3" type="ORF">EER27_08280</name>
</gene>
<dbReference type="Proteomes" id="UP000267049">
    <property type="component" value="Unassembled WGS sequence"/>
</dbReference>
<dbReference type="InterPro" id="IPR025511">
    <property type="entry name" value="DUF4398"/>
</dbReference>
<comment type="caution">
    <text evidence="3">The sequence shown here is derived from an EMBL/GenBank/DDBJ whole genome shotgun (WGS) entry which is preliminary data.</text>
</comment>
<accession>A0A3M8SSU8</accession>
<dbReference type="Pfam" id="PF14346">
    <property type="entry name" value="DUF4398"/>
    <property type="match status" value="1"/>
</dbReference>
<protein>
    <submittedName>
        <fullName evidence="3">DUF4398 domain-containing protein</fullName>
    </submittedName>
</protein>
<evidence type="ECO:0000256" key="1">
    <source>
        <dbReference type="SAM" id="SignalP"/>
    </source>
</evidence>
<dbReference type="Gene3D" id="1.20.1270.390">
    <property type="match status" value="1"/>
</dbReference>
<name>A0A3M8SSU8_9GAMM</name>
<evidence type="ECO:0000313" key="3">
    <source>
        <dbReference type="EMBL" id="RNF84369.1"/>
    </source>
</evidence>
<feature type="domain" description="DUF4398" evidence="2">
    <location>
        <begin position="33"/>
        <end position="108"/>
    </location>
</feature>
<dbReference type="OrthoDB" id="6028453at2"/>
<evidence type="ECO:0000259" key="2">
    <source>
        <dbReference type="Pfam" id="PF14346"/>
    </source>
</evidence>
<feature type="signal peptide" evidence="1">
    <location>
        <begin position="1"/>
        <end position="25"/>
    </location>
</feature>
<keyword evidence="4" id="KW-1185">Reference proteome</keyword>
<dbReference type="EMBL" id="RIBS01000003">
    <property type="protein sequence ID" value="RNF84369.1"/>
    <property type="molecule type" value="Genomic_DNA"/>
</dbReference>
<evidence type="ECO:0000313" key="4">
    <source>
        <dbReference type="Proteomes" id="UP000267049"/>
    </source>
</evidence>
<keyword evidence="1" id="KW-0732">Signal</keyword>
<dbReference type="AlphaFoldDB" id="A0A3M8SSU8"/>
<organism evidence="3 4">
    <name type="scientific">Montanilutibacter psychrotolerans</name>
    <dbReference type="NCBI Taxonomy" id="1327343"/>
    <lineage>
        <taxon>Bacteria</taxon>
        <taxon>Pseudomonadati</taxon>
        <taxon>Pseudomonadota</taxon>
        <taxon>Gammaproteobacteria</taxon>
        <taxon>Lysobacterales</taxon>
        <taxon>Lysobacteraceae</taxon>
        <taxon>Montanilutibacter</taxon>
    </lineage>
</organism>
<reference evidence="3 4" key="1">
    <citation type="submission" date="2018-11" db="EMBL/GenBank/DDBJ databases">
        <title>Lysobacter cryohumiis sp. nov., isolated from soil in the Tianshan Mountains, Xinjiang, China.</title>
        <authorList>
            <person name="Luo Y."/>
            <person name="Sheng H."/>
        </authorList>
    </citation>
    <scope>NUCLEOTIDE SEQUENCE [LARGE SCALE GENOMIC DNA]</scope>
    <source>
        <strain evidence="3 4">ZS60</strain>
    </source>
</reference>
<proteinExistence type="predicted"/>
<feature type="chain" id="PRO_5017968198" evidence="1">
    <location>
        <begin position="26"/>
        <end position="126"/>
    </location>
</feature>